<dbReference type="PANTHER" id="PTHR11601:SF34">
    <property type="entry name" value="CYSTEINE DESULFURASE"/>
    <property type="match status" value="1"/>
</dbReference>
<evidence type="ECO:0000256" key="3">
    <source>
        <dbReference type="ARBA" id="ARBA00012239"/>
    </source>
</evidence>
<protein>
    <recommendedName>
        <fullName evidence="3">cysteine desulfurase</fullName>
        <ecNumber evidence="3">2.8.1.7</ecNumber>
    </recommendedName>
</protein>
<dbReference type="Gene3D" id="3.90.1150.10">
    <property type="entry name" value="Aspartate Aminotransferase, domain 1"/>
    <property type="match status" value="1"/>
</dbReference>
<dbReference type="GO" id="GO:0008483">
    <property type="term" value="F:transaminase activity"/>
    <property type="evidence" value="ECO:0007669"/>
    <property type="project" value="UniProtKB-KW"/>
</dbReference>
<evidence type="ECO:0000256" key="8">
    <source>
        <dbReference type="ARBA" id="ARBA00050776"/>
    </source>
</evidence>
<dbReference type="RefSeq" id="WP_286661904.1">
    <property type="nucleotide sequence ID" value="NZ_JASZYV010000004.1"/>
</dbReference>
<evidence type="ECO:0000313" key="11">
    <source>
        <dbReference type="EMBL" id="MDM0046794.1"/>
    </source>
</evidence>
<dbReference type="Pfam" id="PF00266">
    <property type="entry name" value="Aminotran_5"/>
    <property type="match status" value="1"/>
</dbReference>
<dbReference type="Proteomes" id="UP001174908">
    <property type="component" value="Unassembled WGS sequence"/>
</dbReference>
<comment type="similarity">
    <text evidence="2">Belongs to the class-V pyridoxal-phosphate-dependent aminotransferase family. NifS/IscS subfamily.</text>
</comment>
<comment type="catalytic activity">
    <reaction evidence="8">
        <text>(sulfur carrier)-H + L-cysteine = (sulfur carrier)-SH + L-alanine</text>
        <dbReference type="Rhea" id="RHEA:43892"/>
        <dbReference type="Rhea" id="RHEA-COMP:14737"/>
        <dbReference type="Rhea" id="RHEA-COMP:14739"/>
        <dbReference type="ChEBI" id="CHEBI:29917"/>
        <dbReference type="ChEBI" id="CHEBI:35235"/>
        <dbReference type="ChEBI" id="CHEBI:57972"/>
        <dbReference type="ChEBI" id="CHEBI:64428"/>
        <dbReference type="EC" id="2.8.1.7"/>
    </reaction>
</comment>
<dbReference type="EC" id="2.8.1.7" evidence="3"/>
<keyword evidence="11" id="KW-0032">Aminotransferase</keyword>
<proteinExistence type="inferred from homology"/>
<dbReference type="InterPro" id="IPR015421">
    <property type="entry name" value="PyrdxlP-dep_Trfase_major"/>
</dbReference>
<dbReference type="InterPro" id="IPR020578">
    <property type="entry name" value="Aminotrans_V_PyrdxlP_BS"/>
</dbReference>
<evidence type="ECO:0000256" key="7">
    <source>
        <dbReference type="ARBA" id="ARBA00023014"/>
    </source>
</evidence>
<dbReference type="InterPro" id="IPR001763">
    <property type="entry name" value="Rhodanese-like_dom"/>
</dbReference>
<dbReference type="InterPro" id="IPR000192">
    <property type="entry name" value="Aminotrans_V_dom"/>
</dbReference>
<reference evidence="11" key="1">
    <citation type="submission" date="2023-06" db="EMBL/GenBank/DDBJ databases">
        <authorList>
            <person name="Jiang Y."/>
            <person name="Liu Q."/>
        </authorList>
    </citation>
    <scope>NUCLEOTIDE SEQUENCE</scope>
    <source>
        <strain evidence="11">CGMCC 1.12089</strain>
    </source>
</reference>
<keyword evidence="12" id="KW-1185">Reference proteome</keyword>
<organism evidence="11 12">
    <name type="scientific">Variovorax dokdonensis</name>
    <dbReference type="NCBI Taxonomy" id="344883"/>
    <lineage>
        <taxon>Bacteria</taxon>
        <taxon>Pseudomonadati</taxon>
        <taxon>Pseudomonadota</taxon>
        <taxon>Betaproteobacteria</taxon>
        <taxon>Burkholderiales</taxon>
        <taxon>Comamonadaceae</taxon>
        <taxon>Variovorax</taxon>
    </lineage>
</organism>
<evidence type="ECO:0000256" key="4">
    <source>
        <dbReference type="ARBA" id="ARBA00022723"/>
    </source>
</evidence>
<dbReference type="PROSITE" id="PS50206">
    <property type="entry name" value="RHODANESE_3"/>
    <property type="match status" value="1"/>
</dbReference>
<dbReference type="PANTHER" id="PTHR11601">
    <property type="entry name" value="CYSTEINE DESULFURYLASE FAMILY MEMBER"/>
    <property type="match status" value="1"/>
</dbReference>
<evidence type="ECO:0000313" key="12">
    <source>
        <dbReference type="Proteomes" id="UP001174908"/>
    </source>
</evidence>
<evidence type="ECO:0000256" key="2">
    <source>
        <dbReference type="ARBA" id="ARBA00006490"/>
    </source>
</evidence>
<keyword evidence="4" id="KW-0479">Metal-binding</keyword>
<evidence type="ECO:0000259" key="10">
    <source>
        <dbReference type="PROSITE" id="PS50206"/>
    </source>
</evidence>
<comment type="cofactor">
    <cofactor evidence="1 9">
        <name>pyridoxal 5'-phosphate</name>
        <dbReference type="ChEBI" id="CHEBI:597326"/>
    </cofactor>
</comment>
<comment type="caution">
    <text evidence="11">The sequence shown here is derived from an EMBL/GenBank/DDBJ whole genome shotgun (WGS) entry which is preliminary data.</text>
</comment>
<dbReference type="Gene3D" id="1.10.260.50">
    <property type="match status" value="1"/>
</dbReference>
<keyword evidence="5" id="KW-0663">Pyridoxal phosphate</keyword>
<dbReference type="InterPro" id="IPR015424">
    <property type="entry name" value="PyrdxlP-dep_Trfase"/>
</dbReference>
<keyword evidence="11" id="KW-0808">Transferase</keyword>
<gene>
    <name evidence="11" type="ORF">QTH91_20045</name>
</gene>
<dbReference type="InterPro" id="IPR015422">
    <property type="entry name" value="PyrdxlP-dep_Trfase_small"/>
</dbReference>
<feature type="domain" description="Rhodanese" evidence="10">
    <location>
        <begin position="426"/>
        <end position="509"/>
    </location>
</feature>
<dbReference type="SUPFAM" id="SSF52821">
    <property type="entry name" value="Rhodanese/Cell cycle control phosphatase"/>
    <property type="match status" value="1"/>
</dbReference>
<dbReference type="InterPro" id="IPR036873">
    <property type="entry name" value="Rhodanese-like_dom_sf"/>
</dbReference>
<evidence type="ECO:0000256" key="9">
    <source>
        <dbReference type="RuleBase" id="RU004504"/>
    </source>
</evidence>
<dbReference type="CDD" id="cd00158">
    <property type="entry name" value="RHOD"/>
    <property type="match status" value="1"/>
</dbReference>
<dbReference type="Gene3D" id="3.40.640.10">
    <property type="entry name" value="Type I PLP-dependent aspartate aminotransferase-like (Major domain)"/>
    <property type="match status" value="1"/>
</dbReference>
<evidence type="ECO:0000256" key="5">
    <source>
        <dbReference type="ARBA" id="ARBA00022898"/>
    </source>
</evidence>
<evidence type="ECO:0000256" key="1">
    <source>
        <dbReference type="ARBA" id="ARBA00001933"/>
    </source>
</evidence>
<accession>A0ABT7NFS1</accession>
<sequence>MEIYLDANATTPVLPQARAAALAVMGEYFGNPSSTHGAGLKASALLEDVRVTARRVLGAPRGQLVFTSGATEGIQTAVLSALQSLRLQREAGRPIPGALLYGATEHKAVPEALRHWNALLGLGLDVVPIPVDAQGRHDLTWLRSRAPTAGLVCTMAVNNETGVVSDLQGIASALEQSQALWLVDGVQALGKAPLHLADLEIDYAPFSGHKLYAPKGVGMLYVREGAPFTPLLAGGGQEGSARSGTENMAGIAAFGAVLSALEAGNVFASTSEMVDRRERLADALREAFSDVVFNAPRELSLPTTLNFSVPGVDAKELLNLFDAAGVRVSSGSACSASKARPSHVLQAMGLPDWRSRSAVRLSFGPCDSDWLIDEACLRIRECGVALRACGERVVAARATDESEGTVQSASDDLHCTPAVLQAAMRAPSRPVVVDVRERYEQMLSPVRHLHAESIPMSTLAASLPRLAELPPETAVFFVCRSGRRSAQAADSLRRLGHTRAWSLAGGLSAS</sequence>
<dbReference type="EMBL" id="JASZYV010000004">
    <property type="protein sequence ID" value="MDM0046794.1"/>
    <property type="molecule type" value="Genomic_DNA"/>
</dbReference>
<keyword evidence="6" id="KW-0408">Iron</keyword>
<dbReference type="SUPFAM" id="SSF53383">
    <property type="entry name" value="PLP-dependent transferases"/>
    <property type="match status" value="1"/>
</dbReference>
<dbReference type="PROSITE" id="PS00595">
    <property type="entry name" value="AA_TRANSFER_CLASS_5"/>
    <property type="match status" value="1"/>
</dbReference>
<name>A0ABT7NFS1_9BURK</name>
<dbReference type="Pfam" id="PF00581">
    <property type="entry name" value="Rhodanese"/>
    <property type="match status" value="1"/>
</dbReference>
<keyword evidence="7" id="KW-0411">Iron-sulfur</keyword>
<dbReference type="Gene3D" id="3.40.250.10">
    <property type="entry name" value="Rhodanese-like domain"/>
    <property type="match status" value="1"/>
</dbReference>
<dbReference type="SMART" id="SM00450">
    <property type="entry name" value="RHOD"/>
    <property type="match status" value="1"/>
</dbReference>
<evidence type="ECO:0000256" key="6">
    <source>
        <dbReference type="ARBA" id="ARBA00023004"/>
    </source>
</evidence>